<proteinExistence type="predicted"/>
<protein>
    <submittedName>
        <fullName evidence="1">Uncharacterized protein</fullName>
    </submittedName>
</protein>
<gene>
    <name evidence="1" type="ORF">BST17_01975</name>
</gene>
<dbReference type="Proteomes" id="UP000192366">
    <property type="component" value="Unassembled WGS sequence"/>
</dbReference>
<accession>A0A1W9Z4N3</accession>
<evidence type="ECO:0000313" key="1">
    <source>
        <dbReference type="EMBL" id="ORA07254.1"/>
    </source>
</evidence>
<keyword evidence="2" id="KW-1185">Reference proteome</keyword>
<comment type="caution">
    <text evidence="1">The sequence shown here is derived from an EMBL/GenBank/DDBJ whole genome shotgun (WGS) entry which is preliminary data.</text>
</comment>
<organism evidence="1 2">
    <name type="scientific">Mycolicibacterium bacteremicum</name>
    <name type="common">Mycobacterium bacteremicum</name>
    <dbReference type="NCBI Taxonomy" id="564198"/>
    <lineage>
        <taxon>Bacteria</taxon>
        <taxon>Bacillati</taxon>
        <taxon>Actinomycetota</taxon>
        <taxon>Actinomycetes</taxon>
        <taxon>Mycobacteriales</taxon>
        <taxon>Mycobacteriaceae</taxon>
        <taxon>Mycolicibacterium</taxon>
    </lineage>
</organism>
<dbReference type="EMBL" id="MVHJ01000001">
    <property type="protein sequence ID" value="ORA07254.1"/>
    <property type="molecule type" value="Genomic_DNA"/>
</dbReference>
<evidence type="ECO:0000313" key="2">
    <source>
        <dbReference type="Proteomes" id="UP000192366"/>
    </source>
</evidence>
<reference evidence="1 2" key="1">
    <citation type="submission" date="2017-02" db="EMBL/GenBank/DDBJ databases">
        <title>The new phylogeny of genus Mycobacterium.</title>
        <authorList>
            <person name="Tortoli E."/>
            <person name="Trovato A."/>
            <person name="Cirillo D.M."/>
        </authorList>
    </citation>
    <scope>NUCLEOTIDE SEQUENCE [LARGE SCALE GENOMIC DNA]</scope>
    <source>
        <strain evidence="1 2">DSM 45578</strain>
    </source>
</reference>
<dbReference type="AlphaFoldDB" id="A0A1W9Z4N3"/>
<dbReference type="STRING" id="564198.BST17_01975"/>
<dbReference type="RefSeq" id="WP_083055033.1">
    <property type="nucleotide sequence ID" value="NZ_JACKVM010000014.1"/>
</dbReference>
<sequence>MTTDPRLDRLWNLLPAHLRSGDLEAQHVLQPLLQIASRVLNDVEDDLWQRFDDLFIETAADWAVPYIGELVGNDALFDGARADAARTATGLFTDLAPHDLRAPIAARVRADVARTIYYRRRKGTPAMLEELARNVTGWPVHIVECFELLDWPQFLEHLRPQAALLDVRSPERCERAIGPFSDAVRCVDLREPTLGGSRGAVVAEGALVPVTSTDSEAVVDRRAVDPVSPPYAPKNVAFFAWRIQASPLVFVPAKPSAVCPFGWSFSPLGNPAPLFSRWLREGDADGLVTELQVPQPIRRGRFALDMDSYVARPPVRALATDFYGNFRDLPGVGLPPAPQTSMTVYLDGVAVRPCANPAGVGAACAPRIRCVRVDDFATAQQPPGKVVALDVVNGRLLLGAGLLPDPAAPPTVTVSSFVGQAAGFGGGGYDRRAWIVPDAPPPGTPIQRIHVGTRPRPPGIKPLPPQVSALSTAVAQWDAGGRRPTVIVIDDSSTYALPGTIILDNDSWLVIEAADGERPLLRTPQAGTRIDAAVPAGTRDYLSTLTLSGVLVEGHLDVIGPINRLRLWHSTLVPGRRLRENGEPDTTRPSIVASGGADLTQLRVEAAFSILGPISLPPSIDHVTILDSVVDGLDVGGALAGPAIVGTGGATTDLGPPLRAERSTVLGAVHVVSLDASECIVTGHVEVQQTQHGCVRFSYLPLDSISPRRFRCQPELTARQAADVAVANGLAADPLLTLAQQQAIAGTARAAVVAVLAPSMAARRYGRPEYGQLASSCPAEITEGAEDGSEMGALCHVKQAQRESNLRIRLAEYLPFGLDPALTYVT</sequence>
<name>A0A1W9Z4N3_MYCBA</name>